<evidence type="ECO:0000313" key="5">
    <source>
        <dbReference type="Proteomes" id="UP001417504"/>
    </source>
</evidence>
<feature type="compositionally biased region" description="Basic and acidic residues" evidence="3">
    <location>
        <begin position="37"/>
        <end position="47"/>
    </location>
</feature>
<keyword evidence="5" id="KW-1185">Reference proteome</keyword>
<dbReference type="GO" id="GO:0006950">
    <property type="term" value="P:response to stress"/>
    <property type="evidence" value="ECO:0007669"/>
    <property type="project" value="UniProtKB-ARBA"/>
</dbReference>
<comment type="caution">
    <text evidence="4">The sequence shown here is derived from an EMBL/GenBank/DDBJ whole genome shotgun (WGS) entry which is preliminary data.</text>
</comment>
<evidence type="ECO:0000256" key="1">
    <source>
        <dbReference type="ARBA" id="ARBA00004123"/>
    </source>
</evidence>
<dbReference type="GO" id="GO:0005634">
    <property type="term" value="C:nucleus"/>
    <property type="evidence" value="ECO:0007669"/>
    <property type="project" value="UniProtKB-SubCell"/>
</dbReference>
<feature type="region of interest" description="Disordered" evidence="3">
    <location>
        <begin position="31"/>
        <end position="82"/>
    </location>
</feature>
<dbReference type="PANTHER" id="PTHR33172:SF96">
    <property type="entry name" value="PROTEIN OXIDATIVE STRESS 3 LIKE 3"/>
    <property type="match status" value="1"/>
</dbReference>
<accession>A0AAP0JD64</accession>
<dbReference type="AlphaFoldDB" id="A0AAP0JD64"/>
<organism evidence="4 5">
    <name type="scientific">Stephania japonica</name>
    <dbReference type="NCBI Taxonomy" id="461633"/>
    <lineage>
        <taxon>Eukaryota</taxon>
        <taxon>Viridiplantae</taxon>
        <taxon>Streptophyta</taxon>
        <taxon>Embryophyta</taxon>
        <taxon>Tracheophyta</taxon>
        <taxon>Spermatophyta</taxon>
        <taxon>Magnoliopsida</taxon>
        <taxon>Ranunculales</taxon>
        <taxon>Menispermaceae</taxon>
        <taxon>Menispermoideae</taxon>
        <taxon>Cissampelideae</taxon>
        <taxon>Stephania</taxon>
    </lineage>
</organism>
<evidence type="ECO:0000313" key="4">
    <source>
        <dbReference type="EMBL" id="KAK9131390.1"/>
    </source>
</evidence>
<gene>
    <name evidence="4" type="ORF">Sjap_011877</name>
</gene>
<feature type="compositionally biased region" description="Polar residues" evidence="3">
    <location>
        <begin position="248"/>
        <end position="278"/>
    </location>
</feature>
<dbReference type="InterPro" id="IPR051992">
    <property type="entry name" value="OxStress_Response_Reg"/>
</dbReference>
<reference evidence="4 5" key="1">
    <citation type="submission" date="2024-01" db="EMBL/GenBank/DDBJ databases">
        <title>Genome assemblies of Stephania.</title>
        <authorList>
            <person name="Yang L."/>
        </authorList>
    </citation>
    <scope>NUCLEOTIDE SEQUENCE [LARGE SCALE GENOMIC DNA]</scope>
    <source>
        <strain evidence="4">QJT</strain>
        <tissue evidence="4">Leaf</tissue>
    </source>
</reference>
<feature type="region of interest" description="Disordered" evidence="3">
    <location>
        <begin position="184"/>
        <end position="286"/>
    </location>
</feature>
<dbReference type="PANTHER" id="PTHR33172">
    <property type="entry name" value="OS08G0516900 PROTEIN"/>
    <property type="match status" value="1"/>
</dbReference>
<evidence type="ECO:0000256" key="3">
    <source>
        <dbReference type="SAM" id="MobiDB-lite"/>
    </source>
</evidence>
<dbReference type="PROSITE" id="PS51257">
    <property type="entry name" value="PROKAR_LIPOPROTEIN"/>
    <property type="match status" value="1"/>
</dbReference>
<keyword evidence="2" id="KW-0539">Nucleus</keyword>
<sequence length="286" mass="30340">MSIALERGSGFMQGGMSCIAAVFESPKSAGDRMFPVRKVEETGDRDSCSSSSIGRNSDDSSGRSSDGDGSGEGEVEVQSVFKGPLETMDSLEDVLPIRKGMSKFYCGKSKSFTSLADVSSASSIKDIAKPDNPYSRKRKNLLACSSAFLESRNRSFPLRGNSAGISKRPANGSRSTLALAMALNSSDSPNNNNNNNNNNSDNSNSNSTSNSSSASPSPPRLLPPLHPRAKQSVDNTAPSPPLRRSFSPWRSFSLTDLQAASSDNAAPITDTSPSSMNKRGNLKCLH</sequence>
<name>A0AAP0JD64_9MAGN</name>
<dbReference type="EMBL" id="JBBNAE010000004">
    <property type="protein sequence ID" value="KAK9131390.1"/>
    <property type="molecule type" value="Genomic_DNA"/>
</dbReference>
<comment type="subcellular location">
    <subcellularLocation>
        <location evidence="1">Nucleus</location>
    </subcellularLocation>
</comment>
<evidence type="ECO:0000256" key="2">
    <source>
        <dbReference type="ARBA" id="ARBA00023242"/>
    </source>
</evidence>
<protein>
    <submittedName>
        <fullName evidence="4">Uncharacterized protein</fullName>
    </submittedName>
</protein>
<dbReference type="Proteomes" id="UP001417504">
    <property type="component" value="Unassembled WGS sequence"/>
</dbReference>
<feature type="compositionally biased region" description="Pro residues" evidence="3">
    <location>
        <begin position="216"/>
        <end position="226"/>
    </location>
</feature>
<feature type="compositionally biased region" description="Low complexity" evidence="3">
    <location>
        <begin position="184"/>
        <end position="215"/>
    </location>
</feature>
<proteinExistence type="predicted"/>